<feature type="compositionally biased region" description="Low complexity" evidence="1">
    <location>
        <begin position="335"/>
        <end position="344"/>
    </location>
</feature>
<dbReference type="Proteomes" id="UP000053958">
    <property type="component" value="Unassembled WGS sequence"/>
</dbReference>
<evidence type="ECO:0000259" key="2">
    <source>
        <dbReference type="Pfam" id="PF21204"/>
    </source>
</evidence>
<feature type="compositionally biased region" description="Low complexity" evidence="1">
    <location>
        <begin position="357"/>
        <end position="366"/>
    </location>
</feature>
<evidence type="ECO:0000313" key="4">
    <source>
        <dbReference type="Proteomes" id="UP000053958"/>
    </source>
</evidence>
<organism evidence="3 4">
    <name type="scientific">Rasamsonia emersonii (strain ATCC 16479 / CBS 393.64 / IMI 116815)</name>
    <dbReference type="NCBI Taxonomy" id="1408163"/>
    <lineage>
        <taxon>Eukaryota</taxon>
        <taxon>Fungi</taxon>
        <taxon>Dikarya</taxon>
        <taxon>Ascomycota</taxon>
        <taxon>Pezizomycotina</taxon>
        <taxon>Eurotiomycetes</taxon>
        <taxon>Eurotiomycetidae</taxon>
        <taxon>Eurotiales</taxon>
        <taxon>Trichocomaceae</taxon>
        <taxon>Rasamsonia</taxon>
    </lineage>
</organism>
<dbReference type="OrthoDB" id="284473at2759"/>
<feature type="region of interest" description="Disordered" evidence="1">
    <location>
        <begin position="725"/>
        <end position="746"/>
    </location>
</feature>
<protein>
    <recommendedName>
        <fullName evidence="2">Ell binding protein Ebp1 C-terminal domain-containing protein</fullName>
    </recommendedName>
</protein>
<evidence type="ECO:0000313" key="3">
    <source>
        <dbReference type="EMBL" id="KKA21360.1"/>
    </source>
</evidence>
<name>A0A0F4YTE4_RASE3</name>
<sequence>MSVDRSTPPSRQNTENSTSYAKKSIISELDSLNLRLGRLKDEILPASPYLLAVPTDIPFHIGNRFVNNWAVGKNGPFAPEEQQLQYMTFLMHHEADSLLVAVGDWSDKGGNIMAEDDSKARSMASAANTVQNVSTKKKISLSDYKTKAKGGSYSSSIASQEGKNETQSSEEAGNKSQDISKLQSTDRKVTEKKHGHLPTEPGVVNGASEEQPRIESTEKTRKPRQAEHSNFPSPKRPRLSPPKSTIKELPRSDSTNNGLPALLSPTLPPSSTSPRLPELLSPTLPPDIEEELARFREESPIKGSSHRRDFSTNSVATKDETPNIKFSQHKRPHSESVSSASTQSTNAKKGEQANKISSHGSSGRSDSASRDHFKNDSILRPAEKQSTLLSSGVPAKTNVSFTNDHYNVESASSKSKLIVRLKYGRANRKRVEALLKFSGKRKILADSVSSKLPRDRRAMVSQSEEGQLSSHEIDSHHSTSKTPEKRPRAPENDDIHEPSSKRPKAVMKTTVSDKPRTPVSATSSTQEQQSGMAKSLFSTPKRESKGSAAHRPESGDGEVKTPLGSASKATTGSVEKPTKLSPPPSSDGQASRSRESERRAWREEFQKYAALGRELKHEADRHTRSKAANGNVTAADEKLAAATAVEAILCFILAFIADDRSKALARQVGDSSTWRSILAYWRVVKMTTASYPHLHGLCLLLGAISHDTIHALDLERLAVCSLPGEHSPVPTPGSDGNTVTSDESKRHRKEFLELKSRLPEYYKEAHRLWLEGGRELSEDVIMQEFPATWSKRSRNYSERGRERLSVGNYSGDFFLPLGRTTTPLEAVRFGVSILGEWCRREGLEFQARQVNDGRCSSYRVGGSELAKRPLASGTEENQCLRPDAIMTKTSKTRIDT</sequence>
<keyword evidence="4" id="KW-1185">Reference proteome</keyword>
<feature type="region of interest" description="Disordered" evidence="1">
    <location>
        <begin position="1"/>
        <end position="20"/>
    </location>
</feature>
<feature type="compositionally biased region" description="Basic and acidic residues" evidence="1">
    <location>
        <begin position="210"/>
        <end position="227"/>
    </location>
</feature>
<reference evidence="3 4" key="1">
    <citation type="submission" date="2015-04" db="EMBL/GenBank/DDBJ databases">
        <authorList>
            <person name="Heijne W.H."/>
            <person name="Fedorova N.D."/>
            <person name="Nierman W.C."/>
            <person name="Vollebregt A.W."/>
            <person name="Zhao Z."/>
            <person name="Wu L."/>
            <person name="Kumar M."/>
            <person name="Stam H."/>
            <person name="van den Berg M.A."/>
            <person name="Pel H.J."/>
        </authorList>
    </citation>
    <scope>NUCLEOTIDE SEQUENCE [LARGE SCALE GENOMIC DNA]</scope>
    <source>
        <strain evidence="3 4">CBS 393.64</strain>
    </source>
</reference>
<proteinExistence type="predicted"/>
<feature type="compositionally biased region" description="Basic and acidic residues" evidence="1">
    <location>
        <begin position="540"/>
        <end position="559"/>
    </location>
</feature>
<feature type="compositionally biased region" description="Polar residues" evidence="1">
    <location>
        <begin position="397"/>
        <end position="415"/>
    </location>
</feature>
<dbReference type="EMBL" id="LASV01000189">
    <property type="protein sequence ID" value="KKA21360.1"/>
    <property type="molecule type" value="Genomic_DNA"/>
</dbReference>
<feature type="compositionally biased region" description="Polar residues" evidence="1">
    <location>
        <begin position="460"/>
        <end position="470"/>
    </location>
</feature>
<comment type="caution">
    <text evidence="3">The sequence shown here is derived from an EMBL/GenBank/DDBJ whole genome shotgun (WGS) entry which is preliminary data.</text>
</comment>
<dbReference type="STRING" id="1408163.A0A0F4YTE4"/>
<feature type="region of interest" description="Disordered" evidence="1">
    <location>
        <begin position="447"/>
        <end position="599"/>
    </location>
</feature>
<feature type="region of interest" description="Disordered" evidence="1">
    <location>
        <begin position="144"/>
        <end position="416"/>
    </location>
</feature>
<feature type="compositionally biased region" description="Basic and acidic residues" evidence="1">
    <location>
        <begin position="367"/>
        <end position="383"/>
    </location>
</feature>
<feature type="compositionally biased region" description="Low complexity" evidence="1">
    <location>
        <begin position="259"/>
        <end position="282"/>
    </location>
</feature>
<feature type="compositionally biased region" description="Basic and acidic residues" evidence="1">
    <location>
        <begin position="291"/>
        <end position="310"/>
    </location>
</feature>
<dbReference type="InterPro" id="IPR049403">
    <property type="entry name" value="Ebp1_C"/>
</dbReference>
<dbReference type="GeneID" id="25316957"/>
<accession>A0A0F4YTE4</accession>
<feature type="compositionally biased region" description="Polar residues" evidence="1">
    <location>
        <begin position="152"/>
        <end position="183"/>
    </location>
</feature>
<gene>
    <name evidence="3" type="ORF">T310_4610</name>
</gene>
<feature type="domain" description="Ell binding protein Ebp1 C-terminal" evidence="2">
    <location>
        <begin position="593"/>
        <end position="792"/>
    </location>
</feature>
<dbReference type="Pfam" id="PF21204">
    <property type="entry name" value="Ebp1_C"/>
    <property type="match status" value="1"/>
</dbReference>
<feature type="compositionally biased region" description="Polar residues" evidence="1">
    <location>
        <begin position="519"/>
        <end position="538"/>
    </location>
</feature>
<feature type="compositionally biased region" description="Basic and acidic residues" evidence="1">
    <location>
        <begin position="471"/>
        <end position="500"/>
    </location>
</feature>
<evidence type="ECO:0000256" key="1">
    <source>
        <dbReference type="SAM" id="MobiDB-lite"/>
    </source>
</evidence>
<dbReference type="RefSeq" id="XP_013327972.1">
    <property type="nucleotide sequence ID" value="XM_013472518.1"/>
</dbReference>
<dbReference type="AlphaFoldDB" id="A0A0F4YTE4"/>